<dbReference type="WBParaSite" id="JU765_v2.g2017.t1">
    <property type="protein sequence ID" value="JU765_v2.g2017.t1"/>
    <property type="gene ID" value="JU765_v2.g2017"/>
</dbReference>
<evidence type="ECO:0000313" key="2">
    <source>
        <dbReference type="WBParaSite" id="JU765_v2.g2017.t1"/>
    </source>
</evidence>
<reference evidence="2" key="1">
    <citation type="submission" date="2022-11" db="UniProtKB">
        <authorList>
            <consortium name="WormBaseParasite"/>
        </authorList>
    </citation>
    <scope>IDENTIFICATION</scope>
</reference>
<protein>
    <submittedName>
        <fullName evidence="2">TRASH domain-containing protein</fullName>
    </submittedName>
</protein>
<accession>A0AC34QXC4</accession>
<evidence type="ECO:0000313" key="1">
    <source>
        <dbReference type="Proteomes" id="UP000887576"/>
    </source>
</evidence>
<dbReference type="Proteomes" id="UP000887576">
    <property type="component" value="Unplaced"/>
</dbReference>
<name>A0AC34QXC4_9BILA</name>
<proteinExistence type="predicted"/>
<organism evidence="1 2">
    <name type="scientific">Panagrolaimus sp. JU765</name>
    <dbReference type="NCBI Taxonomy" id="591449"/>
    <lineage>
        <taxon>Eukaryota</taxon>
        <taxon>Metazoa</taxon>
        <taxon>Ecdysozoa</taxon>
        <taxon>Nematoda</taxon>
        <taxon>Chromadorea</taxon>
        <taxon>Rhabditida</taxon>
        <taxon>Tylenchina</taxon>
        <taxon>Panagrolaimomorpha</taxon>
        <taxon>Panagrolaimoidea</taxon>
        <taxon>Panagrolaimidae</taxon>
        <taxon>Panagrolaimus</taxon>
    </lineage>
</organism>
<sequence>MSILFHIYFASHWAFSRIMKLETCVYSGYKIHPGHGKRIVRIDGKTQIFLSKRCFLAFYRLKRNPRDIPWTVLYRRKYKKGIHADTNTQKKRVKRVVHPASRPIGNVTVESLLATRNQKPEFRKAQRDQAIKAAKDAQRAKKQVKKASAPAEKAAKVAAKQQKAAKPVKTAQPRVGGKR</sequence>